<dbReference type="Proteomes" id="UP000231553">
    <property type="component" value="Unassembled WGS sequence"/>
</dbReference>
<protein>
    <submittedName>
        <fullName evidence="1">Adenylate cyclase</fullName>
    </submittedName>
</protein>
<keyword evidence="2" id="KW-1185">Reference proteome</keyword>
<dbReference type="EMBL" id="PGTB01000022">
    <property type="protein sequence ID" value="PJE37096.1"/>
    <property type="molecule type" value="Genomic_DNA"/>
</dbReference>
<dbReference type="Pfam" id="PF11294">
    <property type="entry name" value="DUF3095"/>
    <property type="match status" value="1"/>
</dbReference>
<evidence type="ECO:0000313" key="1">
    <source>
        <dbReference type="EMBL" id="PJE37096.1"/>
    </source>
</evidence>
<comment type="caution">
    <text evidence="1">The sequence shown here is derived from an EMBL/GenBank/DDBJ whole genome shotgun (WGS) entry which is preliminary data.</text>
</comment>
<dbReference type="OrthoDB" id="5342145at2"/>
<reference evidence="1 2" key="1">
    <citation type="journal article" date="2018" name="Int. J. Syst. Evol. Microbiol.">
        <title>Pseudooceanicola lipolyticus sp. nov., a marine alphaproteobacterium, reclassification of Oceanicola flagellatus as Pseudooceanicola flagellatus comb. nov. and emended description of the genus Pseudooceanicola.</title>
        <authorList>
            <person name="Huang M.-M."/>
            <person name="Guo L.-L."/>
            <person name="Wu Y.-H."/>
            <person name="Lai Q.-L."/>
            <person name="Shao Z.-Z."/>
            <person name="Wang C.-S."/>
            <person name="Wu M."/>
            <person name="Xu X.-W."/>
        </authorList>
    </citation>
    <scope>NUCLEOTIDE SEQUENCE [LARGE SCALE GENOMIC DNA]</scope>
    <source>
        <strain evidence="1 2">157</strain>
    </source>
</reference>
<proteinExistence type="predicted"/>
<gene>
    <name evidence="1" type="ORF">CVM52_08675</name>
</gene>
<dbReference type="InterPro" id="IPR021445">
    <property type="entry name" value="DUF3095"/>
</dbReference>
<accession>A0A2M8J2U0</accession>
<sequence>MAARGDISGFYDSLPRLSDFDALTRADSYTPLPQDWVIGAADIEGSTQAIARGQYKTVNMVGAAVISAQINGADGRDFPFVFGGDGAAFAVPPEMAEASAQALAAVQRWAAEEFGLVLRTAQVPVAEVRAAGREVAVARYQVSEDVDYGMFSGGGITWVEAQMKAGAYALPPAPPGTQPDLTGLSCRWANVQAEHGVILSLVIEPVVDVTSADFTRLAERVIDIAHALDREGHPVPRSGMKTRWPPPGLDNEAHATRKGRALAWRRLQLLFNTFIAWFFFATGLPLGQFRPEAYRQQVTRNADYRKFDDGLKMTLDSDAATEARLRAELDAAQQAGIIRYGLYRQDEAMMTCIVPSVMQGNHVHFIDGAAGGYAQAAAQIKAAPAT</sequence>
<name>A0A2M8J2U0_9RHOB</name>
<dbReference type="AlphaFoldDB" id="A0A2M8J2U0"/>
<dbReference type="RefSeq" id="WP_100162116.1">
    <property type="nucleotide sequence ID" value="NZ_PGTB01000022.1"/>
</dbReference>
<organism evidence="1 2">
    <name type="scientific">Pseudooceanicola lipolyticus</name>
    <dbReference type="NCBI Taxonomy" id="2029104"/>
    <lineage>
        <taxon>Bacteria</taxon>
        <taxon>Pseudomonadati</taxon>
        <taxon>Pseudomonadota</taxon>
        <taxon>Alphaproteobacteria</taxon>
        <taxon>Rhodobacterales</taxon>
        <taxon>Paracoccaceae</taxon>
        <taxon>Pseudooceanicola</taxon>
    </lineage>
</organism>
<evidence type="ECO:0000313" key="2">
    <source>
        <dbReference type="Proteomes" id="UP000231553"/>
    </source>
</evidence>